<evidence type="ECO:0000313" key="1">
    <source>
        <dbReference type="EMBL" id="QGA80941.1"/>
    </source>
</evidence>
<name>A0A5Q0UHX0_9ARCH</name>
<dbReference type="AlphaFoldDB" id="A0A5Q0UHX0"/>
<sequence length="109" mass="12126">MSGQGDPVQHARRLYNEVLEPARKAVAAADHHPEVPLEQDSVPKIGAVQKTYEDGDEDEAMQDLRDAAYSLSNVWDEARQYISGPFPVNSMRCTAVKASVEKIKKDTKK</sequence>
<dbReference type="RefSeq" id="WP_153550689.1">
    <property type="nucleotide sequence ID" value="NZ_CP040089.1"/>
</dbReference>
<dbReference type="EMBL" id="CP040089">
    <property type="protein sequence ID" value="QGA80941.1"/>
    <property type="molecule type" value="Genomic_DNA"/>
</dbReference>
<dbReference type="Proteomes" id="UP000377803">
    <property type="component" value="Chromosome"/>
</dbReference>
<gene>
    <name evidence="1" type="ORF">LC1Nh_1070</name>
</gene>
<protein>
    <submittedName>
        <fullName evidence="1">Uncharacterized protein</fullName>
    </submittedName>
</protein>
<accession>A0A5Q0UHX0</accession>
<evidence type="ECO:0000313" key="2">
    <source>
        <dbReference type="Proteomes" id="UP000377803"/>
    </source>
</evidence>
<dbReference type="KEGG" id="ncon:LC1Nh_1070"/>
<reference evidence="2" key="1">
    <citation type="submission" date="2019-05" db="EMBL/GenBank/DDBJ databases">
        <title>Candidatus Nanohalobium constans, a novel model system to study the DPANN nano-sized archaea: genomic and physiological characterization of a nanoarchaeon co-cultured with its chitinotrophic host.</title>
        <authorList>
            <person name="La Cono V."/>
            <person name="Arcadi E."/>
            <person name="Crisafi F."/>
            <person name="Denaro R."/>
            <person name="La Spada G."/>
            <person name="Messina E."/>
            <person name="Smedile F."/>
            <person name="Toshchakov S.V."/>
            <person name="Shevchenko M.A."/>
            <person name="Golyshin P.N."/>
            <person name="Golyshina O.V."/>
            <person name="Ferrer M."/>
            <person name="Rohde M."/>
            <person name="Mushegian A."/>
            <person name="Sorokin D.Y."/>
            <person name="Giuliano L."/>
            <person name="Yakimov M.M."/>
        </authorList>
    </citation>
    <scope>NUCLEOTIDE SEQUENCE [LARGE SCALE GENOMIC DNA]</scope>
    <source>
        <strain evidence="2">LC1Nh</strain>
    </source>
</reference>
<proteinExistence type="predicted"/>
<organism evidence="1 2">
    <name type="scientific">Candidatus Nanohalobium constans</name>
    <dbReference type="NCBI Taxonomy" id="2565781"/>
    <lineage>
        <taxon>Archaea</taxon>
        <taxon>Candidatus Nanohalarchaeota</taxon>
        <taxon>Candidatus Nanohalobia</taxon>
        <taxon>Candidatus Nanohalobiales</taxon>
        <taxon>Candidatus Nanohalobiaceae</taxon>
        <taxon>Candidatus Nanohalobium</taxon>
    </lineage>
</organism>
<dbReference type="GeneID" id="42365468"/>
<keyword evidence="2" id="KW-1185">Reference proteome</keyword>